<comment type="caution">
    <text evidence="2">The sequence shown here is derived from an EMBL/GenBank/DDBJ whole genome shotgun (WGS) entry which is preliminary data.</text>
</comment>
<name>A0A7J7NVY2_9MAGN</name>
<sequence length="100" mass="11999">MCSLWQFCNEYVVPMDQLEFFKDITPQDIVCSQDYDSEEMFSIANDCASHLLPICNEDMIVRVFSKKHELVRKKNPFKCIRFLSSFGHLLYPSILFYWWK</sequence>
<feature type="transmembrane region" description="Helical" evidence="1">
    <location>
        <begin position="79"/>
        <end position="99"/>
    </location>
</feature>
<keyword evidence="1" id="KW-0812">Transmembrane</keyword>
<evidence type="ECO:0000313" key="2">
    <source>
        <dbReference type="EMBL" id="KAF6171068.1"/>
    </source>
</evidence>
<organism evidence="2 3">
    <name type="scientific">Kingdonia uniflora</name>
    <dbReference type="NCBI Taxonomy" id="39325"/>
    <lineage>
        <taxon>Eukaryota</taxon>
        <taxon>Viridiplantae</taxon>
        <taxon>Streptophyta</taxon>
        <taxon>Embryophyta</taxon>
        <taxon>Tracheophyta</taxon>
        <taxon>Spermatophyta</taxon>
        <taxon>Magnoliopsida</taxon>
        <taxon>Ranunculales</taxon>
        <taxon>Circaeasteraceae</taxon>
        <taxon>Kingdonia</taxon>
    </lineage>
</organism>
<keyword evidence="1" id="KW-1133">Transmembrane helix</keyword>
<dbReference type="EMBL" id="JACGCM010000542">
    <property type="protein sequence ID" value="KAF6171068.1"/>
    <property type="molecule type" value="Genomic_DNA"/>
</dbReference>
<keyword evidence="3" id="KW-1185">Reference proteome</keyword>
<dbReference type="AlphaFoldDB" id="A0A7J7NVY2"/>
<dbReference type="Proteomes" id="UP000541444">
    <property type="component" value="Unassembled WGS sequence"/>
</dbReference>
<protein>
    <submittedName>
        <fullName evidence="2">Uncharacterized protein</fullName>
    </submittedName>
</protein>
<dbReference type="OrthoDB" id="9991235at2759"/>
<proteinExistence type="predicted"/>
<accession>A0A7J7NVY2</accession>
<reference evidence="2 3" key="1">
    <citation type="journal article" date="2020" name="IScience">
        <title>Genome Sequencing of the Endangered Kingdonia uniflora (Circaeasteraceae, Ranunculales) Reveals Potential Mechanisms of Evolutionary Specialization.</title>
        <authorList>
            <person name="Sun Y."/>
            <person name="Deng T."/>
            <person name="Zhang A."/>
            <person name="Moore M.J."/>
            <person name="Landis J.B."/>
            <person name="Lin N."/>
            <person name="Zhang H."/>
            <person name="Zhang X."/>
            <person name="Huang J."/>
            <person name="Zhang X."/>
            <person name="Sun H."/>
            <person name="Wang H."/>
        </authorList>
    </citation>
    <scope>NUCLEOTIDE SEQUENCE [LARGE SCALE GENOMIC DNA]</scope>
    <source>
        <strain evidence="2">TB1705</strain>
        <tissue evidence="2">Leaf</tissue>
    </source>
</reference>
<evidence type="ECO:0000256" key="1">
    <source>
        <dbReference type="SAM" id="Phobius"/>
    </source>
</evidence>
<gene>
    <name evidence="2" type="ORF">GIB67_023236</name>
</gene>
<keyword evidence="1" id="KW-0472">Membrane</keyword>
<evidence type="ECO:0000313" key="3">
    <source>
        <dbReference type="Proteomes" id="UP000541444"/>
    </source>
</evidence>